<comment type="caution">
    <text evidence="1">The sequence shown here is derived from an EMBL/GenBank/DDBJ whole genome shotgun (WGS) entry which is preliminary data.</text>
</comment>
<reference evidence="1" key="1">
    <citation type="submission" date="2023-05" db="EMBL/GenBank/DDBJ databases">
        <authorList>
            <person name="Zhang X."/>
        </authorList>
    </citation>
    <scope>NUCLEOTIDE SEQUENCE</scope>
    <source>
        <strain evidence="1">YF14B1</strain>
    </source>
</reference>
<protein>
    <submittedName>
        <fullName evidence="1">N-acetylglutamate synthase</fullName>
    </submittedName>
</protein>
<name>A0AAE3QNM1_9BACT</name>
<dbReference type="Proteomes" id="UP001241110">
    <property type="component" value="Unassembled WGS sequence"/>
</dbReference>
<evidence type="ECO:0000313" key="2">
    <source>
        <dbReference type="Proteomes" id="UP001241110"/>
    </source>
</evidence>
<dbReference type="AlphaFoldDB" id="A0AAE3QNM1"/>
<organism evidence="1 2">
    <name type="scientific">Xanthocytophaga flava</name>
    <dbReference type="NCBI Taxonomy" id="3048013"/>
    <lineage>
        <taxon>Bacteria</taxon>
        <taxon>Pseudomonadati</taxon>
        <taxon>Bacteroidota</taxon>
        <taxon>Cytophagia</taxon>
        <taxon>Cytophagales</taxon>
        <taxon>Rhodocytophagaceae</taxon>
        <taxon>Xanthocytophaga</taxon>
    </lineage>
</organism>
<dbReference type="RefSeq" id="WP_313976592.1">
    <property type="nucleotide sequence ID" value="NZ_JASJOS010000002.1"/>
</dbReference>
<sequence length="112" mass="12573">MINYHNKVFRSVNNTNNGEVSAETTFHYQQHDTIVTASYSGGSIVTGHLIALVDEVGHLSMRYHHINNSGQLMTGVCHSIPEVMENGKIRLHEKWQWTSGDYSSGESVIEEI</sequence>
<dbReference type="Pfam" id="PF26421">
    <property type="entry name" value="Avidin_like"/>
    <property type="match status" value="1"/>
</dbReference>
<proteinExistence type="predicted"/>
<accession>A0AAE3QNM1</accession>
<dbReference type="InterPro" id="IPR058595">
    <property type="entry name" value="Avidin-like"/>
</dbReference>
<evidence type="ECO:0000313" key="1">
    <source>
        <dbReference type="EMBL" id="MDJ1480024.1"/>
    </source>
</evidence>
<dbReference type="EMBL" id="JASJOS010000002">
    <property type="protein sequence ID" value="MDJ1480024.1"/>
    <property type="molecule type" value="Genomic_DNA"/>
</dbReference>
<gene>
    <name evidence="1" type="ORF">QNI16_05965</name>
</gene>